<dbReference type="Pfam" id="PF07992">
    <property type="entry name" value="Pyr_redox_2"/>
    <property type="match status" value="1"/>
</dbReference>
<dbReference type="GO" id="GO:0003955">
    <property type="term" value="F:NAD(P)H dehydrogenase (quinone) activity"/>
    <property type="evidence" value="ECO:0007669"/>
    <property type="project" value="TreeGrafter"/>
</dbReference>
<dbReference type="SUPFAM" id="SSF51905">
    <property type="entry name" value="FAD/NAD(P)-binding domain"/>
    <property type="match status" value="1"/>
</dbReference>
<evidence type="ECO:0000259" key="6">
    <source>
        <dbReference type="Pfam" id="PF07992"/>
    </source>
</evidence>
<keyword evidence="2" id="KW-0285">Flavoprotein</keyword>
<dbReference type="GO" id="GO:0019646">
    <property type="term" value="P:aerobic electron transport chain"/>
    <property type="evidence" value="ECO:0007669"/>
    <property type="project" value="TreeGrafter"/>
</dbReference>
<keyword evidence="5" id="KW-1133">Transmembrane helix</keyword>
<evidence type="ECO:0000256" key="1">
    <source>
        <dbReference type="ARBA" id="ARBA00001974"/>
    </source>
</evidence>
<dbReference type="PANTHER" id="PTHR42913">
    <property type="entry name" value="APOPTOSIS-INDUCING FACTOR 1"/>
    <property type="match status" value="1"/>
</dbReference>
<dbReference type="EMBL" id="HBEF01004200">
    <property type="protein sequence ID" value="CAD8330501.1"/>
    <property type="molecule type" value="Transcribed_RNA"/>
</dbReference>
<feature type="transmembrane region" description="Helical" evidence="5">
    <location>
        <begin position="136"/>
        <end position="157"/>
    </location>
</feature>
<keyword evidence="3" id="KW-0274">FAD</keyword>
<protein>
    <recommendedName>
        <fullName evidence="6">FAD/NAD(P)-binding domain-containing protein</fullName>
    </recommendedName>
</protein>
<dbReference type="InterPro" id="IPR023753">
    <property type="entry name" value="FAD/NAD-binding_dom"/>
</dbReference>
<organism evidence="7">
    <name type="scientific">Craspedostauros australis</name>
    <dbReference type="NCBI Taxonomy" id="1486917"/>
    <lineage>
        <taxon>Eukaryota</taxon>
        <taxon>Sar</taxon>
        <taxon>Stramenopiles</taxon>
        <taxon>Ochrophyta</taxon>
        <taxon>Bacillariophyta</taxon>
        <taxon>Bacillariophyceae</taxon>
        <taxon>Bacillariophycidae</taxon>
        <taxon>Naviculales</taxon>
        <taxon>Naviculaceae</taxon>
        <taxon>Craspedostauros</taxon>
    </lineage>
</organism>
<sequence>MDVALLFTRGTSLLKQHNHSVRQCFQRVLKERNIQVHYSAEVINVETLPDDRLQLKLRGTALQPSDLIVDECLLCTTADGASWLSQSTPFRTDANGFLMVESTYQVVDAPGVFAGGDCCGMVDHPRPKGELRVPCLMRLVHSVCLFVAVAIVAVVAVQARVCSHVFSVHRCPIGSCNIVF</sequence>
<dbReference type="PANTHER" id="PTHR42913:SF9">
    <property type="entry name" value="SLR1591 PROTEIN"/>
    <property type="match status" value="1"/>
</dbReference>
<evidence type="ECO:0000256" key="4">
    <source>
        <dbReference type="ARBA" id="ARBA00023002"/>
    </source>
</evidence>
<feature type="domain" description="FAD/NAD(P)-binding" evidence="6">
    <location>
        <begin position="7"/>
        <end position="124"/>
    </location>
</feature>
<keyword evidence="5" id="KW-0472">Membrane</keyword>
<evidence type="ECO:0000256" key="2">
    <source>
        <dbReference type="ARBA" id="ARBA00022630"/>
    </source>
</evidence>
<dbReference type="InterPro" id="IPR036188">
    <property type="entry name" value="FAD/NAD-bd_sf"/>
</dbReference>
<evidence type="ECO:0000256" key="5">
    <source>
        <dbReference type="SAM" id="Phobius"/>
    </source>
</evidence>
<dbReference type="Gene3D" id="3.50.50.100">
    <property type="match status" value="1"/>
</dbReference>
<proteinExistence type="predicted"/>
<comment type="cofactor">
    <cofactor evidence="1">
        <name>FAD</name>
        <dbReference type="ChEBI" id="CHEBI:57692"/>
    </cofactor>
</comment>
<dbReference type="InterPro" id="IPR051169">
    <property type="entry name" value="NADH-Q_oxidoreductase"/>
</dbReference>
<reference evidence="7" key="1">
    <citation type="submission" date="2021-01" db="EMBL/GenBank/DDBJ databases">
        <authorList>
            <person name="Corre E."/>
            <person name="Pelletier E."/>
            <person name="Niang G."/>
            <person name="Scheremetjew M."/>
            <person name="Finn R."/>
            <person name="Kale V."/>
            <person name="Holt S."/>
            <person name="Cochrane G."/>
            <person name="Meng A."/>
            <person name="Brown T."/>
            <person name="Cohen L."/>
        </authorList>
    </citation>
    <scope>NUCLEOTIDE SEQUENCE</scope>
    <source>
        <strain evidence="7">CCMP3328</strain>
    </source>
</reference>
<keyword evidence="5" id="KW-0812">Transmembrane</keyword>
<name>A0A7R9WNT3_9STRA</name>
<evidence type="ECO:0000313" key="7">
    <source>
        <dbReference type="EMBL" id="CAD8330501.1"/>
    </source>
</evidence>
<evidence type="ECO:0000256" key="3">
    <source>
        <dbReference type="ARBA" id="ARBA00022827"/>
    </source>
</evidence>
<dbReference type="AlphaFoldDB" id="A0A7R9WNT3"/>
<gene>
    <name evidence="7" type="ORF">CAUS1442_LOCUS2599</name>
</gene>
<accession>A0A7R9WNT3</accession>
<keyword evidence="4" id="KW-0560">Oxidoreductase</keyword>